<dbReference type="Proteomes" id="UP001159363">
    <property type="component" value="Chromosome 15"/>
</dbReference>
<sequence length="413" mass="45356">MGSEWFTTPPHEVKDVYRPSTQGEEMKLGWSSDGIQGREETCVLLRKPTVKLQLQVAHHWLGTGGHYHSVADMHGISKASVCRAVHNFVGAVIDEIFRQFVKWPKNVEDIVNKFYRSGGMLMVCGSVDGILIDIDVPKEYEPTFVDRHGNHSINCMVVSRGGAAARALAFHPGEPGSIPGGVIPEPSHVLDNATGWRVFSRISSFLRPLHSGAGPYSSRFTFIGSRDPDVNSRPNLFTPRIRNKLLHRGLQVARKQNNQTEFPSSECVDREETALISAGAGALQLLSQDGLPGQKEGFRRVHATVNKLQEWLVALYPALCSPISSSSPSCSRSRSREAGAIAGTVVSAGKVWVEINIRVLRTFEGEARRVRSGAGLQRRGKLEIKKSRRPAASSGTIVTWGIEQEKGNKIIHS</sequence>
<evidence type="ECO:0000313" key="1">
    <source>
        <dbReference type="EMBL" id="KAJ8866812.1"/>
    </source>
</evidence>
<keyword evidence="2" id="KW-1185">Reference proteome</keyword>
<evidence type="ECO:0008006" key="3">
    <source>
        <dbReference type="Google" id="ProtNLM"/>
    </source>
</evidence>
<comment type="caution">
    <text evidence="1">The sequence shown here is derived from an EMBL/GenBank/DDBJ whole genome shotgun (WGS) entry which is preliminary data.</text>
</comment>
<dbReference type="EMBL" id="JARBHB010000016">
    <property type="protein sequence ID" value="KAJ8866812.1"/>
    <property type="molecule type" value="Genomic_DNA"/>
</dbReference>
<gene>
    <name evidence="1" type="ORF">PR048_032673</name>
</gene>
<name>A0ABQ9G2V8_9NEOP</name>
<evidence type="ECO:0000313" key="2">
    <source>
        <dbReference type="Proteomes" id="UP001159363"/>
    </source>
</evidence>
<protein>
    <recommendedName>
        <fullName evidence="3">Harbinger transposase-derived nuclease</fullName>
    </recommendedName>
</protein>
<organism evidence="1 2">
    <name type="scientific">Dryococelus australis</name>
    <dbReference type="NCBI Taxonomy" id="614101"/>
    <lineage>
        <taxon>Eukaryota</taxon>
        <taxon>Metazoa</taxon>
        <taxon>Ecdysozoa</taxon>
        <taxon>Arthropoda</taxon>
        <taxon>Hexapoda</taxon>
        <taxon>Insecta</taxon>
        <taxon>Pterygota</taxon>
        <taxon>Neoptera</taxon>
        <taxon>Polyneoptera</taxon>
        <taxon>Phasmatodea</taxon>
        <taxon>Verophasmatodea</taxon>
        <taxon>Anareolatae</taxon>
        <taxon>Phasmatidae</taxon>
        <taxon>Eurycanthinae</taxon>
        <taxon>Dryococelus</taxon>
    </lineage>
</organism>
<proteinExistence type="predicted"/>
<accession>A0ABQ9G2V8</accession>
<reference evidence="1 2" key="1">
    <citation type="submission" date="2023-02" db="EMBL/GenBank/DDBJ databases">
        <title>LHISI_Scaffold_Assembly.</title>
        <authorList>
            <person name="Stuart O.P."/>
            <person name="Cleave R."/>
            <person name="Magrath M.J.L."/>
            <person name="Mikheyev A.S."/>
        </authorList>
    </citation>
    <scope>NUCLEOTIDE SEQUENCE [LARGE SCALE GENOMIC DNA]</scope>
    <source>
        <strain evidence="1">Daus_M_001</strain>
        <tissue evidence="1">Leg muscle</tissue>
    </source>
</reference>